<feature type="non-terminal residue" evidence="1">
    <location>
        <position position="464"/>
    </location>
</feature>
<organism evidence="1 2">
    <name type="scientific">Prorocentrum cordatum</name>
    <dbReference type="NCBI Taxonomy" id="2364126"/>
    <lineage>
        <taxon>Eukaryota</taxon>
        <taxon>Sar</taxon>
        <taxon>Alveolata</taxon>
        <taxon>Dinophyceae</taxon>
        <taxon>Prorocentrales</taxon>
        <taxon>Prorocentraceae</taxon>
        <taxon>Prorocentrum</taxon>
    </lineage>
</organism>
<dbReference type="Proteomes" id="UP001189429">
    <property type="component" value="Unassembled WGS sequence"/>
</dbReference>
<evidence type="ECO:0000313" key="1">
    <source>
        <dbReference type="EMBL" id="CAK0847361.1"/>
    </source>
</evidence>
<proteinExistence type="predicted"/>
<comment type="caution">
    <text evidence="1">The sequence shown here is derived from an EMBL/GenBank/DDBJ whole genome shotgun (WGS) entry which is preliminary data.</text>
</comment>
<evidence type="ECO:0000313" key="2">
    <source>
        <dbReference type="Proteomes" id="UP001189429"/>
    </source>
</evidence>
<sequence length="464" mass="48505">GRRASRQPRDAVARLGDGLGHGTLCALGARSTSALQDGKWMQLAEVVGDDEAVAALEELEPSPADPIVIEPNSLYLSTGFNGDGEQQCDFAWLALRATGASEQHVRARFFFSDDAYWDWRAASPGVAGGISPSALLHICTDEPRGVEAPAGCDELVHVVDARRREAEDIAEIFSMCLPRNPEAVWTADLLGPRGARLAAPRLSACPTKESAAPPTLGAAGPRAAERAVAGHSAPFDGLLGDSALSARAAGPPLNLEPTRDELRARLAAARDRFASVLAERMAKAAKAPSAEAARGSSGPVAAAVASEGAAGEGVKVLAMALMAVLKSSATQAAGSSGAGAASDPLRAADGAAATRGNLLTIYLPQNPVQQIGVAAFREMRALAESIDFLLQCRILQALDILTQRLKAAQVAVGDGLWGAAKWLELTPAKDEPTTLRNEEEAMIRSIELGELKLEELSSRLRKPQ</sequence>
<reference evidence="1" key="1">
    <citation type="submission" date="2023-10" db="EMBL/GenBank/DDBJ databases">
        <authorList>
            <person name="Chen Y."/>
            <person name="Shah S."/>
            <person name="Dougan E. K."/>
            <person name="Thang M."/>
            <person name="Chan C."/>
        </authorList>
    </citation>
    <scope>NUCLEOTIDE SEQUENCE [LARGE SCALE GENOMIC DNA]</scope>
</reference>
<dbReference type="EMBL" id="CAUYUJ010014895">
    <property type="protein sequence ID" value="CAK0847361.1"/>
    <property type="molecule type" value="Genomic_DNA"/>
</dbReference>
<accession>A0ABN9TN88</accession>
<feature type="non-terminal residue" evidence="1">
    <location>
        <position position="1"/>
    </location>
</feature>
<name>A0ABN9TN88_9DINO</name>
<protein>
    <submittedName>
        <fullName evidence="1">Uncharacterized protein</fullName>
    </submittedName>
</protein>
<keyword evidence="2" id="KW-1185">Reference proteome</keyword>
<gene>
    <name evidence="1" type="ORF">PCOR1329_LOCUS40596</name>
</gene>